<dbReference type="InterPro" id="IPR014051">
    <property type="entry name" value="Phosphoesterase_HXTX"/>
</dbReference>
<accession>A0ABV8NY92</accession>
<evidence type="ECO:0000313" key="4">
    <source>
        <dbReference type="EMBL" id="MFC4201509.1"/>
    </source>
</evidence>
<reference evidence="5" key="1">
    <citation type="journal article" date="2019" name="Int. J. Syst. Evol. Microbiol.">
        <title>The Global Catalogue of Microorganisms (GCM) 10K type strain sequencing project: providing services to taxonomists for standard genome sequencing and annotation.</title>
        <authorList>
            <consortium name="The Broad Institute Genomics Platform"/>
            <consortium name="The Broad Institute Genome Sequencing Center for Infectious Disease"/>
            <person name="Wu L."/>
            <person name="Ma J."/>
        </authorList>
    </citation>
    <scope>NUCLEOTIDE SEQUENCE [LARGE SCALE GENOMIC DNA]</scope>
    <source>
        <strain evidence="5">LMG 24813</strain>
    </source>
</reference>
<name>A0ABV8NY92_9BURK</name>
<organism evidence="4 5">
    <name type="scientific">Candidimonas humi</name>
    <dbReference type="NCBI Taxonomy" id="683355"/>
    <lineage>
        <taxon>Bacteria</taxon>
        <taxon>Pseudomonadati</taxon>
        <taxon>Pseudomonadota</taxon>
        <taxon>Betaproteobacteria</taxon>
        <taxon>Burkholderiales</taxon>
        <taxon>Alcaligenaceae</taxon>
        <taxon>Candidimonas</taxon>
    </lineage>
</organism>
<keyword evidence="1 2" id="KW-0378">Hydrolase</keyword>
<feature type="short sequence motif" description="HXTX 1" evidence="2">
    <location>
        <begin position="63"/>
        <end position="66"/>
    </location>
</feature>
<dbReference type="PANTHER" id="PTHR35561">
    <property type="entry name" value="RNA 2',3'-CYCLIC PHOSPHODIESTERASE"/>
    <property type="match status" value="1"/>
</dbReference>
<keyword evidence="5" id="KW-1185">Reference proteome</keyword>
<comment type="catalytic activity">
    <reaction evidence="2">
        <text>a 3'-end 2',3'-cyclophospho-ribonucleotide-RNA + H2O = a 3'-end 2'-phospho-ribonucleotide-RNA + H(+)</text>
        <dbReference type="Rhea" id="RHEA:11828"/>
        <dbReference type="Rhea" id="RHEA-COMP:10464"/>
        <dbReference type="Rhea" id="RHEA-COMP:17353"/>
        <dbReference type="ChEBI" id="CHEBI:15377"/>
        <dbReference type="ChEBI" id="CHEBI:15378"/>
        <dbReference type="ChEBI" id="CHEBI:83064"/>
        <dbReference type="ChEBI" id="CHEBI:173113"/>
        <dbReference type="EC" id="3.1.4.58"/>
    </reaction>
</comment>
<comment type="caution">
    <text evidence="4">The sequence shown here is derived from an EMBL/GenBank/DDBJ whole genome shotgun (WGS) entry which is preliminary data.</text>
</comment>
<comment type="similarity">
    <text evidence="2">Belongs to the 2H phosphoesterase superfamily. ThpR family.</text>
</comment>
<evidence type="ECO:0000256" key="2">
    <source>
        <dbReference type="HAMAP-Rule" id="MF_01940"/>
    </source>
</evidence>
<feature type="domain" description="Phosphoesterase HXTX" evidence="3">
    <location>
        <begin position="33"/>
        <end position="109"/>
    </location>
</feature>
<feature type="active site" description="Proton acceptor" evidence="2">
    <location>
        <position position="148"/>
    </location>
</feature>
<dbReference type="InterPro" id="IPR004175">
    <property type="entry name" value="RNA_CPDase"/>
</dbReference>
<feature type="active site" description="Proton donor" evidence="2">
    <location>
        <position position="63"/>
    </location>
</feature>
<dbReference type="RefSeq" id="WP_217963137.1">
    <property type="nucleotide sequence ID" value="NZ_JAHTBN010000002.1"/>
</dbReference>
<evidence type="ECO:0000259" key="3">
    <source>
        <dbReference type="Pfam" id="PF02834"/>
    </source>
</evidence>
<evidence type="ECO:0000256" key="1">
    <source>
        <dbReference type="ARBA" id="ARBA00022801"/>
    </source>
</evidence>
<dbReference type="Proteomes" id="UP001595848">
    <property type="component" value="Unassembled WGS sequence"/>
</dbReference>
<feature type="short sequence motif" description="HXTX 2" evidence="2">
    <location>
        <begin position="148"/>
        <end position="151"/>
    </location>
</feature>
<dbReference type="EMBL" id="JBHSBV010000003">
    <property type="protein sequence ID" value="MFC4201509.1"/>
    <property type="molecule type" value="Genomic_DNA"/>
</dbReference>
<dbReference type="Pfam" id="PF02834">
    <property type="entry name" value="LigT_PEase"/>
    <property type="match status" value="1"/>
</dbReference>
<dbReference type="HAMAP" id="MF_01940">
    <property type="entry name" value="RNA_CPDase"/>
    <property type="match status" value="1"/>
</dbReference>
<dbReference type="EC" id="3.1.4.58" evidence="2"/>
<gene>
    <name evidence="4" type="primary">thpR</name>
    <name evidence="4" type="ORF">ACFOY1_11140</name>
</gene>
<sequence length="210" mass="22930">MTIDRSFIAVDAMHDRPDWSSGGAMRLFFALWPDAGTVDRLMAWAREAQALCGGRIMRPETLHMTLAFLGETPADAARDLAREARGWNVSLGSLVLSDCGRFKGPRIVWAGPSLAEGRVGWLDALYDSLWSRLEQHGWSRPAGAFRPHVTLLRNAGPGETSLLDAPPLAWSPTRCVLVASRPQKGMAHYEVLASLPVSAHDRAGRHPGQA</sequence>
<comment type="function">
    <text evidence="2">Hydrolyzes RNA 2',3'-cyclic phosphodiester to an RNA 2'-phosphomonoester.</text>
</comment>
<dbReference type="PANTHER" id="PTHR35561:SF1">
    <property type="entry name" value="RNA 2',3'-CYCLIC PHOSPHODIESTERASE"/>
    <property type="match status" value="1"/>
</dbReference>
<proteinExistence type="inferred from homology"/>
<dbReference type="NCBIfam" id="TIGR02258">
    <property type="entry name" value="2_5_ligase"/>
    <property type="match status" value="1"/>
</dbReference>
<protein>
    <recommendedName>
        <fullName evidence="2">RNA 2',3'-cyclic phosphodiesterase</fullName>
        <shortName evidence="2">RNA 2',3'-CPDase</shortName>
        <ecNumber evidence="2">3.1.4.58</ecNumber>
    </recommendedName>
</protein>
<evidence type="ECO:0000313" key="5">
    <source>
        <dbReference type="Proteomes" id="UP001595848"/>
    </source>
</evidence>